<dbReference type="EMBL" id="JACOON010000006">
    <property type="protein sequence ID" value="MBC5649118.1"/>
    <property type="molecule type" value="Genomic_DNA"/>
</dbReference>
<keyword evidence="2" id="KW-1185">Reference proteome</keyword>
<sequence length="71" mass="8351">MTGVPHIFALKKAAFLFCPESSLFSFYHFSAQFKLQRLVLFFLPCRAKAKFQAKFEMWQTRYVRTALPLAQ</sequence>
<reference evidence="1 2" key="1">
    <citation type="submission" date="2020-08" db="EMBL/GenBank/DDBJ databases">
        <title>Genome public.</title>
        <authorList>
            <person name="Liu C."/>
            <person name="Sun Q."/>
        </authorList>
    </citation>
    <scope>NUCLEOTIDE SEQUENCE [LARGE SCALE GENOMIC DNA]</scope>
    <source>
        <strain evidence="1 2">NSJ-35</strain>
    </source>
</reference>
<accession>A0ABR7EHF2</accession>
<evidence type="ECO:0000313" key="2">
    <source>
        <dbReference type="Proteomes" id="UP000606889"/>
    </source>
</evidence>
<gene>
    <name evidence="1" type="ORF">H8S18_12285</name>
</gene>
<comment type="caution">
    <text evidence="1">The sequence shown here is derived from an EMBL/GenBank/DDBJ whole genome shotgun (WGS) entry which is preliminary data.</text>
</comment>
<organism evidence="1 2">
    <name type="scientific">Christensenella tenuis</name>
    <dbReference type="NCBI Taxonomy" id="2763033"/>
    <lineage>
        <taxon>Bacteria</taxon>
        <taxon>Bacillati</taxon>
        <taxon>Bacillota</taxon>
        <taxon>Clostridia</taxon>
        <taxon>Christensenellales</taxon>
        <taxon>Christensenellaceae</taxon>
        <taxon>Christensenella</taxon>
    </lineage>
</organism>
<evidence type="ECO:0000313" key="1">
    <source>
        <dbReference type="EMBL" id="MBC5649118.1"/>
    </source>
</evidence>
<proteinExistence type="predicted"/>
<dbReference type="Proteomes" id="UP000606889">
    <property type="component" value="Unassembled WGS sequence"/>
</dbReference>
<dbReference type="RefSeq" id="WP_186858558.1">
    <property type="nucleotide sequence ID" value="NZ_JACOON010000006.1"/>
</dbReference>
<name>A0ABR7EHF2_9FIRM</name>
<protein>
    <submittedName>
        <fullName evidence="1">Uncharacterized protein</fullName>
    </submittedName>
</protein>